<comment type="similarity">
    <text evidence="2">Belongs to the DoxX family.</text>
</comment>
<evidence type="ECO:0000313" key="9">
    <source>
        <dbReference type="EMBL" id="RDU47592.1"/>
    </source>
</evidence>
<evidence type="ECO:0000256" key="4">
    <source>
        <dbReference type="ARBA" id="ARBA00022692"/>
    </source>
</evidence>
<evidence type="ECO:0000256" key="7">
    <source>
        <dbReference type="SAM" id="Phobius"/>
    </source>
</evidence>
<accession>A0A3D8HAC9</accession>
<feature type="transmembrane region" description="Helical" evidence="7">
    <location>
        <begin position="82"/>
        <end position="101"/>
    </location>
</feature>
<comment type="subcellular location">
    <subcellularLocation>
        <location evidence="1">Cell membrane</location>
        <topology evidence="1">Multi-pass membrane protein</topology>
    </subcellularLocation>
</comment>
<keyword evidence="11" id="KW-1185">Reference proteome</keyword>
<keyword evidence="3" id="KW-1003">Cell membrane</keyword>
<dbReference type="EMBL" id="QREV01000072">
    <property type="protein sequence ID" value="RDU47592.1"/>
    <property type="molecule type" value="Genomic_DNA"/>
</dbReference>
<feature type="transmembrane region" description="Helical" evidence="7">
    <location>
        <begin position="16"/>
        <end position="35"/>
    </location>
</feature>
<evidence type="ECO:0000313" key="8">
    <source>
        <dbReference type="EMBL" id="MBC8603676.1"/>
    </source>
</evidence>
<evidence type="ECO:0000313" key="10">
    <source>
        <dbReference type="Proteomes" id="UP000256321"/>
    </source>
</evidence>
<organism evidence="9 10">
    <name type="scientific">Parabacteroides acidifaciens</name>
    <dbReference type="NCBI Taxonomy" id="2290935"/>
    <lineage>
        <taxon>Bacteria</taxon>
        <taxon>Pseudomonadati</taxon>
        <taxon>Bacteroidota</taxon>
        <taxon>Bacteroidia</taxon>
        <taxon>Bacteroidales</taxon>
        <taxon>Tannerellaceae</taxon>
        <taxon>Parabacteroides</taxon>
    </lineage>
</organism>
<evidence type="ECO:0000256" key="5">
    <source>
        <dbReference type="ARBA" id="ARBA00022989"/>
    </source>
</evidence>
<evidence type="ECO:0000256" key="2">
    <source>
        <dbReference type="ARBA" id="ARBA00006679"/>
    </source>
</evidence>
<proteinExistence type="inferred from homology"/>
<evidence type="ECO:0000313" key="11">
    <source>
        <dbReference type="Proteomes" id="UP000629596"/>
    </source>
</evidence>
<keyword evidence="4 7" id="KW-0812">Transmembrane</keyword>
<reference evidence="8 11" key="2">
    <citation type="submission" date="2020-08" db="EMBL/GenBank/DDBJ databases">
        <title>Genome public.</title>
        <authorList>
            <person name="Liu C."/>
            <person name="Sun Q."/>
        </authorList>
    </citation>
    <scope>NUCLEOTIDE SEQUENCE [LARGE SCALE GENOMIC DNA]</scope>
    <source>
        <strain evidence="8 11">426_9</strain>
    </source>
</reference>
<dbReference type="Pfam" id="PF07681">
    <property type="entry name" value="DoxX"/>
    <property type="match status" value="1"/>
</dbReference>
<evidence type="ECO:0000256" key="3">
    <source>
        <dbReference type="ARBA" id="ARBA00022475"/>
    </source>
</evidence>
<dbReference type="Proteomes" id="UP000256321">
    <property type="component" value="Unassembled WGS sequence"/>
</dbReference>
<keyword evidence="6 7" id="KW-0472">Membrane</keyword>
<evidence type="ECO:0000256" key="1">
    <source>
        <dbReference type="ARBA" id="ARBA00004651"/>
    </source>
</evidence>
<dbReference type="InterPro" id="IPR051907">
    <property type="entry name" value="DoxX-like_oxidoreductase"/>
</dbReference>
<protein>
    <submittedName>
        <fullName evidence="9">DoxX family protein</fullName>
    </submittedName>
</protein>
<reference evidence="9 10" key="1">
    <citation type="submission" date="2018-07" db="EMBL/GenBank/DDBJ databases">
        <title>Parabacteroides acidifaciens nov. sp., isolated from human feces.</title>
        <authorList>
            <person name="Wang Y.J."/>
        </authorList>
    </citation>
    <scope>NUCLEOTIDE SEQUENCE [LARGE SCALE GENOMIC DNA]</scope>
    <source>
        <strain evidence="9 10">426-9</strain>
    </source>
</reference>
<dbReference type="RefSeq" id="WP_115501172.1">
    <property type="nucleotide sequence ID" value="NZ_JACRTI010000072.1"/>
</dbReference>
<dbReference type="InterPro" id="IPR032808">
    <property type="entry name" value="DoxX"/>
</dbReference>
<dbReference type="PANTHER" id="PTHR33452:SF1">
    <property type="entry name" value="INNER MEMBRANE PROTEIN YPHA-RELATED"/>
    <property type="match status" value="1"/>
</dbReference>
<evidence type="ECO:0000256" key="6">
    <source>
        <dbReference type="ARBA" id="ARBA00023136"/>
    </source>
</evidence>
<keyword evidence="5 7" id="KW-1133">Transmembrane helix</keyword>
<dbReference type="Proteomes" id="UP000629596">
    <property type="component" value="Unassembled WGS sequence"/>
</dbReference>
<dbReference type="GO" id="GO:0005886">
    <property type="term" value="C:plasma membrane"/>
    <property type="evidence" value="ECO:0007669"/>
    <property type="project" value="UniProtKB-SubCell"/>
</dbReference>
<dbReference type="PANTHER" id="PTHR33452">
    <property type="entry name" value="OXIDOREDUCTASE CATD-RELATED"/>
    <property type="match status" value="1"/>
</dbReference>
<gene>
    <name evidence="9" type="ORF">DWU89_18820</name>
    <name evidence="8" type="ORF">H8784_18360</name>
</gene>
<name>A0A3D8HAC9_9BACT</name>
<comment type="caution">
    <text evidence="9">The sequence shown here is derived from an EMBL/GenBank/DDBJ whole genome shotgun (WGS) entry which is preliminary data.</text>
</comment>
<sequence length="151" mass="16734">MVAIYRFLFPSKPEGNAFSLFLLALRILLGVLFLSHGVQKWANFEVLSTSFPDPLGVGSTVSLGLAIFGEVACSVGFIFGALYRLALIPMIFTMGMAFFVIHGNDPFAAKELAFIYLVIFILMYITGPGKFSVDRILSSALVRKRRWERTA</sequence>
<feature type="transmembrane region" description="Helical" evidence="7">
    <location>
        <begin position="113"/>
        <end position="133"/>
    </location>
</feature>
<dbReference type="EMBL" id="JACRTI010000072">
    <property type="protein sequence ID" value="MBC8603676.1"/>
    <property type="molecule type" value="Genomic_DNA"/>
</dbReference>
<feature type="transmembrane region" description="Helical" evidence="7">
    <location>
        <begin position="55"/>
        <end position="75"/>
    </location>
</feature>
<dbReference type="AlphaFoldDB" id="A0A3D8HAC9"/>